<dbReference type="InterPro" id="IPR000891">
    <property type="entry name" value="PYR_CT"/>
</dbReference>
<dbReference type="GO" id="GO:0043714">
    <property type="term" value="F:(R)-citramalate synthase activity"/>
    <property type="evidence" value="ECO:0007669"/>
    <property type="project" value="UniProtKB-UniRule"/>
</dbReference>
<dbReference type="RefSeq" id="WP_261614586.1">
    <property type="nucleotide sequence ID" value="NZ_JALIDZ010000002.1"/>
</dbReference>
<comment type="catalytic activity">
    <reaction evidence="7">
        <text>pyruvate + acetyl-CoA + H2O = (3R)-citramalate + CoA + H(+)</text>
        <dbReference type="Rhea" id="RHEA:19045"/>
        <dbReference type="ChEBI" id="CHEBI:15361"/>
        <dbReference type="ChEBI" id="CHEBI:15377"/>
        <dbReference type="ChEBI" id="CHEBI:15378"/>
        <dbReference type="ChEBI" id="CHEBI:30934"/>
        <dbReference type="ChEBI" id="CHEBI:57287"/>
        <dbReference type="ChEBI" id="CHEBI:57288"/>
        <dbReference type="EC" id="2.3.3.21"/>
    </reaction>
</comment>
<dbReference type="InterPro" id="IPR013709">
    <property type="entry name" value="2-isopropylmalate_synth_dimer"/>
</dbReference>
<dbReference type="GO" id="GO:0009097">
    <property type="term" value="P:isoleucine biosynthetic process"/>
    <property type="evidence" value="ECO:0007669"/>
    <property type="project" value="UniProtKB-UniRule"/>
</dbReference>
<comment type="caution">
    <text evidence="11">The sequence shown here is derived from an EMBL/GenBank/DDBJ whole genome shotgun (WGS) entry which is preliminary data.</text>
</comment>
<dbReference type="Pfam" id="PF08502">
    <property type="entry name" value="LeuA_dimer"/>
    <property type="match status" value="1"/>
</dbReference>
<dbReference type="GO" id="GO:0003852">
    <property type="term" value="F:2-isopropylmalate synthase activity"/>
    <property type="evidence" value="ECO:0007669"/>
    <property type="project" value="InterPro"/>
</dbReference>
<sequence length="541" mass="57999">MSRERLYLYDTTLRDGAQTPGVDFSVEDKIQIAGLIERLGIDYVEGGWPGANPTDTEFFAEKRTARARFAAFGMTKRAGRSLSNDPGLATVLDSAADTACLVAKTWDFHVTVALGTTLEENLEAIAESVEAVAASGKEPMLDCEHFFDGYKANRDYALACARAAYDAGARWVVLCDTNGGTLPEEVAAIVADVAQVVPGDRLGIHAHDDTGNAVANSLAAVRAGARQIQGTLNGLGERCGNANLVSLIPTLKLKPAYAEAFETGVDDDALAHLTPISRTFDEILNRAPARQAPYVGEAAFATKAGLHASAILKDPTTYEHVAPETVGNRRRVLVSDQAGRSNLLAELDRLGIQVDRDDPGVGRLLDEVKRREADGWAYEAADASFDLLARRTLGKVPEFFRVESFRVLVERRYNAVGELVTVSEATVKITVDGEPLMSVGEGNGPVNALDQALRKDLGRFQRFIDDLELADYKVRILNGGTGATTRVLIESRDAAGNRWSTVGVSPNIVDASFQALVDSVTWKLLKSDAAPARAPASALAG</sequence>
<dbReference type="CDD" id="cd07941">
    <property type="entry name" value="DRE_TIM_LeuA3"/>
    <property type="match status" value="1"/>
</dbReference>
<evidence type="ECO:0000256" key="2">
    <source>
        <dbReference type="ARBA" id="ARBA00006154"/>
    </source>
</evidence>
<evidence type="ECO:0000256" key="7">
    <source>
        <dbReference type="ARBA" id="ARBA00048263"/>
    </source>
</evidence>
<dbReference type="SUPFAM" id="SSF110921">
    <property type="entry name" value="2-isopropylmalate synthase LeuA, allosteric (dimerisation) domain"/>
    <property type="match status" value="1"/>
</dbReference>
<keyword evidence="4" id="KW-0412">Isoleucine biosynthesis</keyword>
<dbReference type="EMBL" id="JALIDZ010000002">
    <property type="protein sequence ID" value="MCT8971011.1"/>
    <property type="molecule type" value="Genomic_DNA"/>
</dbReference>
<dbReference type="GO" id="GO:0009098">
    <property type="term" value="P:L-leucine biosynthetic process"/>
    <property type="evidence" value="ECO:0007669"/>
    <property type="project" value="InterPro"/>
</dbReference>
<dbReference type="PANTHER" id="PTHR43538:SF1">
    <property type="entry name" value="(R)-CITRAMALATE SYNTHASE"/>
    <property type="match status" value="1"/>
</dbReference>
<evidence type="ECO:0000256" key="4">
    <source>
        <dbReference type="ARBA" id="ARBA00022624"/>
    </source>
</evidence>
<comment type="similarity">
    <text evidence="2 9">Belongs to the alpha-IPM synthase/homocitrate synthase family.</text>
</comment>
<protein>
    <recommendedName>
        <fullName evidence="8">Citramalate synthase</fullName>
        <ecNumber evidence="8">2.3.3.21</ecNumber>
    </recommendedName>
</protein>
<keyword evidence="11" id="KW-0012">Acyltransferase</keyword>
<evidence type="ECO:0000256" key="1">
    <source>
        <dbReference type="ARBA" id="ARBA00004743"/>
    </source>
</evidence>
<reference evidence="11 12" key="1">
    <citation type="submission" date="2022-04" db="EMBL/GenBank/DDBJ databases">
        <authorList>
            <person name="Ye Y.-Q."/>
            <person name="Du Z.-J."/>
        </authorList>
    </citation>
    <scope>NUCLEOTIDE SEQUENCE [LARGE SCALE GENOMIC DNA]</scope>
    <source>
        <strain evidence="11 12">A6E488</strain>
    </source>
</reference>
<dbReference type="SMART" id="SM00917">
    <property type="entry name" value="LeuA_dimer"/>
    <property type="match status" value="1"/>
</dbReference>
<dbReference type="Gene3D" id="3.20.20.70">
    <property type="entry name" value="Aldolase class I"/>
    <property type="match status" value="1"/>
</dbReference>
<keyword evidence="6" id="KW-0100">Branched-chain amino acid biosynthesis</keyword>
<dbReference type="EC" id="2.3.3.21" evidence="8"/>
<name>A0AAW5QX14_9HYPH</name>
<gene>
    <name evidence="11" type="primary">cimA</name>
    <name evidence="11" type="ORF">MUB46_03980</name>
</gene>
<evidence type="ECO:0000256" key="6">
    <source>
        <dbReference type="ARBA" id="ARBA00023304"/>
    </source>
</evidence>
<dbReference type="NCBIfam" id="TIGR00977">
    <property type="entry name" value="citramal_synth"/>
    <property type="match status" value="1"/>
</dbReference>
<keyword evidence="5 9" id="KW-0808">Transferase</keyword>
<dbReference type="Gene3D" id="1.10.238.260">
    <property type="match status" value="1"/>
</dbReference>
<evidence type="ECO:0000256" key="9">
    <source>
        <dbReference type="RuleBase" id="RU003523"/>
    </source>
</evidence>
<accession>A0AAW5QX14</accession>
<evidence type="ECO:0000313" key="11">
    <source>
        <dbReference type="EMBL" id="MCT8971011.1"/>
    </source>
</evidence>
<proteinExistence type="inferred from homology"/>
<dbReference type="InterPro" id="IPR005675">
    <property type="entry name" value="Citramal_synthase"/>
</dbReference>
<comment type="pathway">
    <text evidence="1">Amino-acid biosynthesis; L-isoleucine biosynthesis; 2-oxobutanoate from pyruvate: step 1/3.</text>
</comment>
<dbReference type="Pfam" id="PF22617">
    <property type="entry name" value="HCS_D2"/>
    <property type="match status" value="1"/>
</dbReference>
<dbReference type="Pfam" id="PF00682">
    <property type="entry name" value="HMGL-like"/>
    <property type="match status" value="1"/>
</dbReference>
<dbReference type="InterPro" id="IPR036230">
    <property type="entry name" value="LeuA_allosteric_dom_sf"/>
</dbReference>
<dbReference type="Gene3D" id="3.30.160.270">
    <property type="match status" value="1"/>
</dbReference>
<dbReference type="PANTHER" id="PTHR43538">
    <property type="entry name" value="ALPHA-IPM SYNTHASE/HOMOCITRATE SYNTHASE"/>
    <property type="match status" value="1"/>
</dbReference>
<dbReference type="InterPro" id="IPR054691">
    <property type="entry name" value="LeuA/HCS_post-cat"/>
</dbReference>
<dbReference type="InterPro" id="IPR013785">
    <property type="entry name" value="Aldolase_TIM"/>
</dbReference>
<evidence type="ECO:0000256" key="5">
    <source>
        <dbReference type="ARBA" id="ARBA00022679"/>
    </source>
</evidence>
<dbReference type="PROSITE" id="PS00816">
    <property type="entry name" value="AIPM_HOMOCIT_SYNTH_2"/>
    <property type="match status" value="1"/>
</dbReference>
<evidence type="ECO:0000259" key="10">
    <source>
        <dbReference type="PROSITE" id="PS50991"/>
    </source>
</evidence>
<evidence type="ECO:0000256" key="8">
    <source>
        <dbReference type="NCBIfam" id="TIGR00977"/>
    </source>
</evidence>
<evidence type="ECO:0000313" key="12">
    <source>
        <dbReference type="Proteomes" id="UP001320898"/>
    </source>
</evidence>
<evidence type="ECO:0000256" key="3">
    <source>
        <dbReference type="ARBA" id="ARBA00022605"/>
    </source>
</evidence>
<dbReference type="SUPFAM" id="SSF51569">
    <property type="entry name" value="Aldolase"/>
    <property type="match status" value="1"/>
</dbReference>
<dbReference type="AlphaFoldDB" id="A0AAW5QX14"/>
<keyword evidence="3" id="KW-0028">Amino-acid biosynthesis</keyword>
<keyword evidence="12" id="KW-1185">Reference proteome</keyword>
<dbReference type="PROSITE" id="PS00815">
    <property type="entry name" value="AIPM_HOMOCIT_SYNTH_1"/>
    <property type="match status" value="1"/>
</dbReference>
<dbReference type="Proteomes" id="UP001320898">
    <property type="component" value="Unassembled WGS sequence"/>
</dbReference>
<organism evidence="11 12">
    <name type="scientific">Microbaculum marinisediminis</name>
    <dbReference type="NCBI Taxonomy" id="2931392"/>
    <lineage>
        <taxon>Bacteria</taxon>
        <taxon>Pseudomonadati</taxon>
        <taxon>Pseudomonadota</taxon>
        <taxon>Alphaproteobacteria</taxon>
        <taxon>Hyphomicrobiales</taxon>
        <taxon>Tepidamorphaceae</taxon>
        <taxon>Microbaculum</taxon>
    </lineage>
</organism>
<feature type="domain" description="Pyruvate carboxyltransferase" evidence="10">
    <location>
        <begin position="6"/>
        <end position="271"/>
    </location>
</feature>
<dbReference type="PROSITE" id="PS50991">
    <property type="entry name" value="PYR_CT"/>
    <property type="match status" value="1"/>
</dbReference>
<dbReference type="InterPro" id="IPR002034">
    <property type="entry name" value="AIPM/Hcit_synth_CS"/>
</dbReference>